<evidence type="ECO:0000313" key="1">
    <source>
        <dbReference type="EMBL" id="PWR05556.1"/>
    </source>
</evidence>
<dbReference type="SUPFAM" id="SSF56784">
    <property type="entry name" value="HAD-like"/>
    <property type="match status" value="1"/>
</dbReference>
<dbReference type="AlphaFoldDB" id="A0A317CVM1"/>
<name>A0A317CVM1_9ACTN</name>
<protein>
    <submittedName>
        <fullName evidence="1">Haloacid dehalogenase</fullName>
    </submittedName>
</protein>
<dbReference type="NCBIfam" id="TIGR01509">
    <property type="entry name" value="HAD-SF-IA-v3"/>
    <property type="match status" value="1"/>
</dbReference>
<dbReference type="InterPro" id="IPR023198">
    <property type="entry name" value="PGP-like_dom2"/>
</dbReference>
<sequence>MPVIQFHDIDLAELRVLLCDADGNLFPSEEPAFVASAEVTNAFLSTYGAPGTLTAEQLRLGTTGKNFRTTAVDLCVAHGVPVEPAVAGSRPQAILATGPTVDGRAVLTAEALEHWVAEEKERVSAYLGEVLTPDRDVRDPLGKLAAHLALAAVSSSALGRLETCFVATDLAALIPGEQRYSAEDSLPVPTSKPDPAIYRHAGRELGCAGAQGLAVEDSVPGAQSAVAAGFPTVGNVMFVPEPERAERVEALRQAGVVAVVTSWWDLADLVLPTVGAP</sequence>
<dbReference type="CDD" id="cd07505">
    <property type="entry name" value="HAD_BPGM-like"/>
    <property type="match status" value="1"/>
</dbReference>
<reference evidence="1 2" key="1">
    <citation type="submission" date="2018-05" db="EMBL/GenBank/DDBJ databases">
        <title>Micromonospora atacamensis sp. nov., a novel actinobacteria isolated from high altitude Atacama Desert soil.</title>
        <authorList>
            <person name="Carro L."/>
            <person name="Golinska P."/>
            <person name="Klenk H.-P."/>
            <person name="Goodfellow M."/>
        </authorList>
    </citation>
    <scope>NUCLEOTIDE SEQUENCE [LARGE SCALE GENOMIC DNA]</scope>
    <source>
        <strain evidence="1 2">5R2A7</strain>
    </source>
</reference>
<comment type="caution">
    <text evidence="1">The sequence shown here is derived from an EMBL/GenBank/DDBJ whole genome shotgun (WGS) entry which is preliminary data.</text>
</comment>
<dbReference type="Proteomes" id="UP000245410">
    <property type="component" value="Unassembled WGS sequence"/>
</dbReference>
<keyword evidence="2" id="KW-1185">Reference proteome</keyword>
<accession>A0A317CVM1</accession>
<proteinExistence type="predicted"/>
<dbReference type="SFLD" id="SFLDG01129">
    <property type="entry name" value="C1.5:_HAD__Beta-PGM__Phosphata"/>
    <property type="match status" value="1"/>
</dbReference>
<dbReference type="InterPro" id="IPR036412">
    <property type="entry name" value="HAD-like_sf"/>
</dbReference>
<dbReference type="Gene3D" id="1.10.150.240">
    <property type="entry name" value="Putative phosphatase, domain 2"/>
    <property type="match status" value="1"/>
</dbReference>
<dbReference type="OrthoDB" id="4102947at2"/>
<dbReference type="SFLD" id="SFLDS00003">
    <property type="entry name" value="Haloacid_Dehalogenase"/>
    <property type="match status" value="1"/>
</dbReference>
<organism evidence="1 2">
    <name type="scientific">Micromonospora acroterricola</name>
    <dbReference type="NCBI Taxonomy" id="2202421"/>
    <lineage>
        <taxon>Bacteria</taxon>
        <taxon>Bacillati</taxon>
        <taxon>Actinomycetota</taxon>
        <taxon>Actinomycetes</taxon>
        <taxon>Micromonosporales</taxon>
        <taxon>Micromonosporaceae</taxon>
        <taxon>Micromonospora</taxon>
    </lineage>
</organism>
<evidence type="ECO:0000313" key="2">
    <source>
        <dbReference type="Proteomes" id="UP000245410"/>
    </source>
</evidence>
<gene>
    <name evidence="1" type="ORF">DKT68_26610</name>
</gene>
<dbReference type="Gene3D" id="3.40.50.1000">
    <property type="entry name" value="HAD superfamily/HAD-like"/>
    <property type="match status" value="1"/>
</dbReference>
<dbReference type="InterPro" id="IPR023214">
    <property type="entry name" value="HAD_sf"/>
</dbReference>
<dbReference type="InterPro" id="IPR006439">
    <property type="entry name" value="HAD-SF_hydro_IA"/>
</dbReference>
<dbReference type="EMBL" id="QGKR01000303">
    <property type="protein sequence ID" value="PWR05556.1"/>
    <property type="molecule type" value="Genomic_DNA"/>
</dbReference>